<evidence type="ECO:0000313" key="3">
    <source>
        <dbReference type="Proteomes" id="UP000000305"/>
    </source>
</evidence>
<dbReference type="PANTHER" id="PTHR47595">
    <property type="entry name" value="HEAT SHOCK 70 KDA PROTEIN 14"/>
    <property type="match status" value="1"/>
</dbReference>
<dbReference type="InterPro" id="IPR044822">
    <property type="entry name" value="Myb_DNA-bind_4"/>
</dbReference>
<organism evidence="2 3">
    <name type="scientific">Daphnia pulex</name>
    <name type="common">Water flea</name>
    <dbReference type="NCBI Taxonomy" id="6669"/>
    <lineage>
        <taxon>Eukaryota</taxon>
        <taxon>Metazoa</taxon>
        <taxon>Ecdysozoa</taxon>
        <taxon>Arthropoda</taxon>
        <taxon>Crustacea</taxon>
        <taxon>Branchiopoda</taxon>
        <taxon>Diplostraca</taxon>
        <taxon>Cladocera</taxon>
        <taxon>Anomopoda</taxon>
        <taxon>Daphniidae</taxon>
        <taxon>Daphnia</taxon>
    </lineage>
</organism>
<feature type="domain" description="Myb/SANT-like DNA-binding" evidence="1">
    <location>
        <begin position="121"/>
        <end position="176"/>
    </location>
</feature>
<name>E9HH22_DAPPU</name>
<accession>E9HH22</accession>
<dbReference type="Pfam" id="PF13837">
    <property type="entry name" value="Myb_DNA-bind_4"/>
    <property type="match status" value="1"/>
</dbReference>
<dbReference type="HOGENOM" id="CLU_994845_0_0_1"/>
<gene>
    <name evidence="2" type="ORF">DAPPUDRAFT_114109</name>
</gene>
<evidence type="ECO:0000313" key="2">
    <source>
        <dbReference type="EMBL" id="EFX68959.1"/>
    </source>
</evidence>
<dbReference type="EMBL" id="GL732645">
    <property type="protein sequence ID" value="EFX68959.1"/>
    <property type="molecule type" value="Genomic_DNA"/>
</dbReference>
<proteinExistence type="predicted"/>
<sequence>MNDLKRAVVQIPFQGKKYNIQITEEVQKQILADKEFAKVFFEQAREKIQKKFAPSSEVIGLTTSQVAQSCVSEPYWGQQTSNVLNNLTGIGKEMSKGIGPSIIQVAQNPCKFEYVDASLYIANYMESMGHAGLTGRICEIKFKNMKAQYKNIKKRNGQTGRGGPPSWPYFDTMDELLRHDLAVNPQNIAEIGAAGFNYIPRRADHHEVEGEIDDEYEPPAPKRKRISNGETIQMMMIAEAERSSVNNRFLDVLKGIQAQGDEKVKLMRQLVKDQKPSGEN</sequence>
<dbReference type="PANTHER" id="PTHR47595:SF1">
    <property type="entry name" value="MYB_SANT-LIKE DNA-BINDING DOMAIN-CONTAINING PROTEIN"/>
    <property type="match status" value="1"/>
</dbReference>
<protein>
    <recommendedName>
        <fullName evidence="1">Myb/SANT-like DNA-binding domain-containing protein</fullName>
    </recommendedName>
</protein>
<dbReference type="Proteomes" id="UP000000305">
    <property type="component" value="Unassembled WGS sequence"/>
</dbReference>
<dbReference type="PhylomeDB" id="E9HH22"/>
<evidence type="ECO:0000259" key="1">
    <source>
        <dbReference type="Pfam" id="PF13837"/>
    </source>
</evidence>
<dbReference type="InParanoid" id="E9HH22"/>
<reference evidence="2 3" key="1">
    <citation type="journal article" date="2011" name="Science">
        <title>The ecoresponsive genome of Daphnia pulex.</title>
        <authorList>
            <person name="Colbourne J.K."/>
            <person name="Pfrender M.E."/>
            <person name="Gilbert D."/>
            <person name="Thomas W.K."/>
            <person name="Tucker A."/>
            <person name="Oakley T.H."/>
            <person name="Tokishita S."/>
            <person name="Aerts A."/>
            <person name="Arnold G.J."/>
            <person name="Basu M.K."/>
            <person name="Bauer D.J."/>
            <person name="Caceres C.E."/>
            <person name="Carmel L."/>
            <person name="Casola C."/>
            <person name="Choi J.H."/>
            <person name="Detter J.C."/>
            <person name="Dong Q."/>
            <person name="Dusheyko S."/>
            <person name="Eads B.D."/>
            <person name="Frohlich T."/>
            <person name="Geiler-Samerotte K.A."/>
            <person name="Gerlach D."/>
            <person name="Hatcher P."/>
            <person name="Jogdeo S."/>
            <person name="Krijgsveld J."/>
            <person name="Kriventseva E.V."/>
            <person name="Kultz D."/>
            <person name="Laforsch C."/>
            <person name="Lindquist E."/>
            <person name="Lopez J."/>
            <person name="Manak J.R."/>
            <person name="Muller J."/>
            <person name="Pangilinan J."/>
            <person name="Patwardhan R.P."/>
            <person name="Pitluck S."/>
            <person name="Pritham E.J."/>
            <person name="Rechtsteiner A."/>
            <person name="Rho M."/>
            <person name="Rogozin I.B."/>
            <person name="Sakarya O."/>
            <person name="Salamov A."/>
            <person name="Schaack S."/>
            <person name="Shapiro H."/>
            <person name="Shiga Y."/>
            <person name="Skalitzky C."/>
            <person name="Smith Z."/>
            <person name="Souvorov A."/>
            <person name="Sung W."/>
            <person name="Tang Z."/>
            <person name="Tsuchiya D."/>
            <person name="Tu H."/>
            <person name="Vos H."/>
            <person name="Wang M."/>
            <person name="Wolf Y.I."/>
            <person name="Yamagata H."/>
            <person name="Yamada T."/>
            <person name="Ye Y."/>
            <person name="Shaw J.R."/>
            <person name="Andrews J."/>
            <person name="Crease T.J."/>
            <person name="Tang H."/>
            <person name="Lucas S.M."/>
            <person name="Robertson H.M."/>
            <person name="Bork P."/>
            <person name="Koonin E.V."/>
            <person name="Zdobnov E.M."/>
            <person name="Grigoriev I.V."/>
            <person name="Lynch M."/>
            <person name="Boore J.L."/>
        </authorList>
    </citation>
    <scope>NUCLEOTIDE SEQUENCE [LARGE SCALE GENOMIC DNA]</scope>
</reference>
<dbReference type="KEGG" id="dpx:DAPPUDRAFT_114109"/>
<dbReference type="AlphaFoldDB" id="E9HH22"/>
<dbReference type="OrthoDB" id="6404177at2759"/>
<keyword evidence="3" id="KW-1185">Reference proteome</keyword>